<evidence type="ECO:0000256" key="3">
    <source>
        <dbReference type="ARBA" id="ARBA00023315"/>
    </source>
</evidence>
<evidence type="ECO:0000256" key="2">
    <source>
        <dbReference type="ARBA" id="ARBA00022679"/>
    </source>
</evidence>
<dbReference type="InterPro" id="IPR045304">
    <property type="entry name" value="LbH_SAT"/>
</dbReference>
<dbReference type="GO" id="GO:0005737">
    <property type="term" value="C:cytoplasm"/>
    <property type="evidence" value="ECO:0007669"/>
    <property type="project" value="InterPro"/>
</dbReference>
<proteinExistence type="inferred from homology"/>
<dbReference type="Pfam" id="PF00132">
    <property type="entry name" value="Hexapep"/>
    <property type="match status" value="1"/>
</dbReference>
<dbReference type="SUPFAM" id="SSF51161">
    <property type="entry name" value="Trimeric LpxA-like enzymes"/>
    <property type="match status" value="1"/>
</dbReference>
<organism evidence="4">
    <name type="scientific">metagenome</name>
    <dbReference type="NCBI Taxonomy" id="256318"/>
    <lineage>
        <taxon>unclassified sequences</taxon>
        <taxon>metagenomes</taxon>
    </lineage>
</organism>
<comment type="similarity">
    <text evidence="1">Belongs to the transferase hexapeptide repeat family.</text>
</comment>
<dbReference type="InterPro" id="IPR011004">
    <property type="entry name" value="Trimer_LpxA-like_sf"/>
</dbReference>
<reference evidence="4" key="1">
    <citation type="submission" date="2015-08" db="EMBL/GenBank/DDBJ databases">
        <authorList>
            <person name="Babu N.S."/>
            <person name="Beckwith C.J."/>
            <person name="Beseler K.G."/>
            <person name="Brison A."/>
            <person name="Carone J.V."/>
            <person name="Caskin T.P."/>
            <person name="Diamond M."/>
            <person name="Durham M.E."/>
            <person name="Foxe J.M."/>
            <person name="Go M."/>
            <person name="Henderson B.A."/>
            <person name="Jones I.B."/>
            <person name="McGettigan J.A."/>
            <person name="Micheletti S.J."/>
            <person name="Nasrallah M.E."/>
            <person name="Ortiz D."/>
            <person name="Piller C.R."/>
            <person name="Privatt S.R."/>
            <person name="Schneider S.L."/>
            <person name="Sharp S."/>
            <person name="Smith T.C."/>
            <person name="Stanton J.D."/>
            <person name="Ullery H.E."/>
            <person name="Wilson R.J."/>
            <person name="Serrano M.G."/>
            <person name="Buck G."/>
            <person name="Lee V."/>
            <person name="Wang Y."/>
            <person name="Carvalho R."/>
            <person name="Voegtly L."/>
            <person name="Shi R."/>
            <person name="Duckworth R."/>
            <person name="Johnson A."/>
            <person name="Loviza R."/>
            <person name="Walstead R."/>
            <person name="Shah Z."/>
            <person name="Kiflezghi M."/>
            <person name="Wade K."/>
            <person name="Ball S.L."/>
            <person name="Bradley K.W."/>
            <person name="Asai D.J."/>
            <person name="Bowman C.A."/>
            <person name="Russell D.A."/>
            <person name="Pope W.H."/>
            <person name="Jacobs-Sera D."/>
            <person name="Hendrix R.W."/>
            <person name="Hatfull G.F."/>
        </authorList>
    </citation>
    <scope>NUCLEOTIDE SEQUENCE</scope>
</reference>
<name>A0A2P2C6L6_9ZZZZ</name>
<dbReference type="EC" id="2.3.1.30" evidence="4"/>
<protein>
    <submittedName>
        <fullName evidence="4">Putative Serine acetyltransferase</fullName>
        <ecNumber evidence="4">2.3.1.30</ecNumber>
    </submittedName>
</protein>
<evidence type="ECO:0000313" key="4">
    <source>
        <dbReference type="EMBL" id="CUR57636.1"/>
    </source>
</evidence>
<dbReference type="InterPro" id="IPR005881">
    <property type="entry name" value="Ser_O-AcTrfase"/>
</dbReference>
<sequence length="168" mass="17932">MPLGASTNINESVVSRYVVAEYRFGNWVHTTCPSFIKRPLWAAYRILNLFTRLVTTCEVPATATIGPGLRLDHNGNGIVIHQEAVIGSNARIFHQVTLGVNSFAGNDNYGPPRLGNNVYIGAGAKLIGNITVGDNVRIGANAVVTRDIPSNSVAVGVPAVVRPIRDGE</sequence>
<dbReference type="PIRSF" id="PIRSF000441">
    <property type="entry name" value="CysE"/>
    <property type="match status" value="1"/>
</dbReference>
<keyword evidence="2 4" id="KW-0808">Transferase</keyword>
<dbReference type="PANTHER" id="PTHR42811">
    <property type="entry name" value="SERINE ACETYLTRANSFERASE"/>
    <property type="match status" value="1"/>
</dbReference>
<keyword evidence="3 4" id="KW-0012">Acyltransferase</keyword>
<dbReference type="CDD" id="cd03354">
    <property type="entry name" value="LbH_SAT"/>
    <property type="match status" value="1"/>
</dbReference>
<dbReference type="EMBL" id="CZKB01000005">
    <property type="protein sequence ID" value="CUR57636.1"/>
    <property type="molecule type" value="Genomic_DNA"/>
</dbReference>
<dbReference type="InterPro" id="IPR001451">
    <property type="entry name" value="Hexapep"/>
</dbReference>
<dbReference type="InterPro" id="IPR018357">
    <property type="entry name" value="Hexapep_transf_CS"/>
</dbReference>
<evidence type="ECO:0000256" key="1">
    <source>
        <dbReference type="ARBA" id="ARBA00007274"/>
    </source>
</evidence>
<dbReference type="PROSITE" id="PS00101">
    <property type="entry name" value="HEXAPEP_TRANSFERASES"/>
    <property type="match status" value="1"/>
</dbReference>
<dbReference type="AlphaFoldDB" id="A0A2P2C6L6"/>
<accession>A0A2P2C6L6</accession>
<gene>
    <name evidence="4" type="ORF">NOCA1130136</name>
</gene>
<dbReference type="Gene3D" id="2.160.10.10">
    <property type="entry name" value="Hexapeptide repeat proteins"/>
    <property type="match status" value="1"/>
</dbReference>
<dbReference type="GO" id="GO:0006535">
    <property type="term" value="P:cysteine biosynthetic process from serine"/>
    <property type="evidence" value="ECO:0007669"/>
    <property type="project" value="InterPro"/>
</dbReference>
<dbReference type="GO" id="GO:0009001">
    <property type="term" value="F:serine O-acetyltransferase activity"/>
    <property type="evidence" value="ECO:0007669"/>
    <property type="project" value="UniProtKB-EC"/>
</dbReference>